<accession>A0A3B4ASY7</accession>
<reference evidence="10" key="1">
    <citation type="submission" date="2025-08" db="UniProtKB">
        <authorList>
            <consortium name="Ensembl"/>
        </authorList>
    </citation>
    <scope>IDENTIFICATION</scope>
</reference>
<keyword evidence="4" id="KW-0970">Cilium biogenesis/degradation</keyword>
<dbReference type="GO" id="GO:0070507">
    <property type="term" value="P:regulation of microtubule cytoskeleton organization"/>
    <property type="evidence" value="ECO:0007669"/>
    <property type="project" value="TreeGrafter"/>
</dbReference>
<evidence type="ECO:0000259" key="9">
    <source>
        <dbReference type="Pfam" id="PF10243"/>
    </source>
</evidence>
<dbReference type="Gene3D" id="1.10.418.50">
    <property type="entry name" value="Microtubule-binding protein MIP-T3"/>
    <property type="match status" value="1"/>
</dbReference>
<evidence type="ECO:0000256" key="7">
    <source>
        <dbReference type="ARBA" id="ARBA00023273"/>
    </source>
</evidence>
<dbReference type="InterPro" id="IPR040468">
    <property type="entry name" value="TRAF3IP1_N"/>
</dbReference>
<protein>
    <recommendedName>
        <fullName evidence="9">TRAF3-interacting protein 1 N-terminal domain-containing protein</fullName>
    </recommendedName>
</protein>
<keyword evidence="3" id="KW-0963">Cytoplasm</keyword>
<evidence type="ECO:0000256" key="5">
    <source>
        <dbReference type="ARBA" id="ARBA00023054"/>
    </source>
</evidence>
<keyword evidence="7" id="KW-0966">Cell projection</keyword>
<keyword evidence="5" id="KW-0175">Coiled coil</keyword>
<dbReference type="STRING" id="409849.ENSPMGP00000019451"/>
<comment type="subcellular location">
    <subcellularLocation>
        <location evidence="2">Cytoplasm</location>
        <location evidence="2">Cytoskeleton</location>
        <location evidence="2">Cilium axoneme</location>
    </subcellularLocation>
    <subcellularLocation>
        <location evidence="1">Cytoplasm</location>
        <location evidence="1">Cytoskeleton</location>
        <location evidence="1">Cilium basal body</location>
    </subcellularLocation>
</comment>
<name>A0A3B4ASY7_9GOBI</name>
<evidence type="ECO:0000313" key="10">
    <source>
        <dbReference type="Ensembl" id="ENSPMGP00000019451.1"/>
    </source>
</evidence>
<dbReference type="GO" id="GO:0008017">
    <property type="term" value="F:microtubule binding"/>
    <property type="evidence" value="ECO:0007669"/>
    <property type="project" value="InterPro"/>
</dbReference>
<evidence type="ECO:0000256" key="3">
    <source>
        <dbReference type="ARBA" id="ARBA00022490"/>
    </source>
</evidence>
<evidence type="ECO:0000256" key="6">
    <source>
        <dbReference type="ARBA" id="ARBA00023212"/>
    </source>
</evidence>
<dbReference type="GO" id="GO:0005930">
    <property type="term" value="C:axoneme"/>
    <property type="evidence" value="ECO:0007669"/>
    <property type="project" value="UniProtKB-SubCell"/>
</dbReference>
<dbReference type="Ensembl" id="ENSPMGT00000020731.1">
    <property type="protein sequence ID" value="ENSPMGP00000019451.1"/>
    <property type="gene ID" value="ENSPMGG00000015793.1"/>
</dbReference>
<comment type="similarity">
    <text evidence="8">Belongs to the TRAF3IP1 family.</text>
</comment>
<dbReference type="GO" id="GO:0060271">
    <property type="term" value="P:cilium assembly"/>
    <property type="evidence" value="ECO:0007669"/>
    <property type="project" value="TreeGrafter"/>
</dbReference>
<reference evidence="10" key="2">
    <citation type="submission" date="2025-09" db="UniProtKB">
        <authorList>
            <consortium name="Ensembl"/>
        </authorList>
    </citation>
    <scope>IDENTIFICATION</scope>
</reference>
<evidence type="ECO:0000256" key="4">
    <source>
        <dbReference type="ARBA" id="ARBA00022794"/>
    </source>
</evidence>
<dbReference type="Pfam" id="PF10243">
    <property type="entry name" value="MIP-T3"/>
    <property type="match status" value="1"/>
</dbReference>
<dbReference type="GO" id="GO:0030992">
    <property type="term" value="C:intraciliary transport particle B"/>
    <property type="evidence" value="ECO:0007669"/>
    <property type="project" value="TreeGrafter"/>
</dbReference>
<feature type="domain" description="TRAF3-interacting protein 1 N-terminal" evidence="9">
    <location>
        <begin position="5"/>
        <end position="42"/>
    </location>
</feature>
<dbReference type="Proteomes" id="UP000261520">
    <property type="component" value="Unplaced"/>
</dbReference>
<dbReference type="GO" id="GO:0036064">
    <property type="term" value="C:ciliary basal body"/>
    <property type="evidence" value="ECO:0007669"/>
    <property type="project" value="TreeGrafter"/>
</dbReference>
<keyword evidence="6" id="KW-0206">Cytoskeleton</keyword>
<evidence type="ECO:0000313" key="11">
    <source>
        <dbReference type="Proteomes" id="UP000261520"/>
    </source>
</evidence>
<evidence type="ECO:0000256" key="8">
    <source>
        <dbReference type="ARBA" id="ARBA00043971"/>
    </source>
</evidence>
<keyword evidence="11" id="KW-1185">Reference proteome</keyword>
<dbReference type="InterPro" id="IPR018799">
    <property type="entry name" value="TRAF3IP1"/>
</dbReference>
<dbReference type="GO" id="GO:0042073">
    <property type="term" value="P:intraciliary transport"/>
    <property type="evidence" value="ECO:0007669"/>
    <property type="project" value="TreeGrafter"/>
</dbReference>
<evidence type="ECO:0000256" key="1">
    <source>
        <dbReference type="ARBA" id="ARBA00004120"/>
    </source>
</evidence>
<evidence type="ECO:0000256" key="2">
    <source>
        <dbReference type="ARBA" id="ARBA00004430"/>
    </source>
</evidence>
<proteinExistence type="inferred from homology"/>
<dbReference type="AlphaFoldDB" id="A0A3B4ASY7"/>
<dbReference type="InterPro" id="IPR042576">
    <property type="entry name" value="TRAF3IP1_N_sf"/>
</dbReference>
<organism evidence="10 11">
    <name type="scientific">Periophthalmus magnuspinnatus</name>
    <dbReference type="NCBI Taxonomy" id="409849"/>
    <lineage>
        <taxon>Eukaryota</taxon>
        <taxon>Metazoa</taxon>
        <taxon>Chordata</taxon>
        <taxon>Craniata</taxon>
        <taxon>Vertebrata</taxon>
        <taxon>Euteleostomi</taxon>
        <taxon>Actinopterygii</taxon>
        <taxon>Neopterygii</taxon>
        <taxon>Teleostei</taxon>
        <taxon>Neoteleostei</taxon>
        <taxon>Acanthomorphata</taxon>
        <taxon>Gobiaria</taxon>
        <taxon>Gobiiformes</taxon>
        <taxon>Gobioidei</taxon>
        <taxon>Gobiidae</taxon>
        <taxon>Oxudercinae</taxon>
        <taxon>Periophthalmus</taxon>
    </lineage>
</organism>
<dbReference type="PANTHER" id="PTHR31363:SF0">
    <property type="entry name" value="TRAF3-INTERACTING PROTEIN 1"/>
    <property type="match status" value="1"/>
</dbReference>
<dbReference type="PANTHER" id="PTHR31363">
    <property type="entry name" value="TRAF3-INTERACTING PROTEIN 1"/>
    <property type="match status" value="1"/>
</dbReference>
<sequence>MDPAVVRRTQENLGRVIRKPQLSDKYLNKPPFRFLHDIISEVRVYNKKQQQHSQIYRFKTKNNNLTRTEEESGQNSAL</sequence>